<evidence type="ECO:0000256" key="2">
    <source>
        <dbReference type="ARBA" id="ARBA00008520"/>
    </source>
</evidence>
<comment type="caution">
    <text evidence="8">The sequence shown here is derived from an EMBL/GenBank/DDBJ whole genome shotgun (WGS) entry which is preliminary data.</text>
</comment>
<feature type="chain" id="PRO_5043808329" description="Probable sugar-binding periplasmic protein" evidence="7">
    <location>
        <begin position="28"/>
        <end position="406"/>
    </location>
</feature>
<evidence type="ECO:0000256" key="1">
    <source>
        <dbReference type="ARBA" id="ARBA00004418"/>
    </source>
</evidence>
<evidence type="ECO:0000256" key="5">
    <source>
        <dbReference type="ARBA" id="ARBA00049629"/>
    </source>
</evidence>
<proteinExistence type="inferred from homology"/>
<dbReference type="RefSeq" id="WP_022610602.1">
    <property type="nucleotide sequence ID" value="NZ_LK391965.1"/>
</dbReference>
<evidence type="ECO:0000313" key="9">
    <source>
        <dbReference type="Proteomes" id="UP000018211"/>
    </source>
</evidence>
<keyword evidence="8" id="KW-0762">Sugar transport</keyword>
<evidence type="ECO:0000256" key="4">
    <source>
        <dbReference type="ARBA" id="ARBA00022729"/>
    </source>
</evidence>
<keyword evidence="4 7" id="KW-0732">Signal</keyword>
<protein>
    <recommendedName>
        <fullName evidence="6">Probable sugar-binding periplasmic protein</fullName>
    </recommendedName>
</protein>
<sequence>MNRSKLTTRTILAAAALLCSASTFAKAELDFWSWRQEDAKAYNEIIAAFEKSNPDISINYTAHEAKSYATVLTTALTGGAGPDIIHTRAYGAFESVAAPGYLEPLNGKVDLSGFSKDELLGVTLRSDGKVYSVPMASQTILVYYNADLLAAQKITPPTTWDEFVAAAKKLKSSGIMPLANGTKDGWTVEVMSGAFMPNFYGESFFGEVTAGSTDFEDARYVGAMEKFGELREFLPQGHEGVDYATMKQLFTSGAAAMFVGGSWEIAGFRKAGINFDIMPGPAAKAGDSQMVATWLDGGYAVNSGSENKEAALKFARFLATQEFGQMLTDKLANVAAVDGAVSSDPMLARISEFHGSATPYIMLVGYRFKKPTGSTLLQNGLQELMAGKKSAAAVAKEVSDGIKASK</sequence>
<comment type="subcellular location">
    <subcellularLocation>
        <location evidence="1">Periplasm</location>
    </subcellularLocation>
</comment>
<feature type="signal peptide" evidence="7">
    <location>
        <begin position="1"/>
        <end position="27"/>
    </location>
</feature>
<dbReference type="Proteomes" id="UP000018211">
    <property type="component" value="Unassembled WGS sequence"/>
</dbReference>
<evidence type="ECO:0000256" key="7">
    <source>
        <dbReference type="SAM" id="SignalP"/>
    </source>
</evidence>
<accession>A0AAV2VKD7</accession>
<evidence type="ECO:0000256" key="6">
    <source>
        <dbReference type="ARBA" id="ARBA00049753"/>
    </source>
</evidence>
<comment type="function">
    <text evidence="5">Part of a binding-protein-dependent transport system for a sugar.</text>
</comment>
<name>A0AAV2VKD7_9VIBR</name>
<dbReference type="SUPFAM" id="SSF53850">
    <property type="entry name" value="Periplasmic binding protein-like II"/>
    <property type="match status" value="1"/>
</dbReference>
<gene>
    <name evidence="8" type="ORF">VIBNISOn1_1300009</name>
</gene>
<dbReference type="Gene3D" id="3.40.190.10">
    <property type="entry name" value="Periplasmic binding protein-like II"/>
    <property type="match status" value="2"/>
</dbReference>
<keyword evidence="3" id="KW-0813">Transport</keyword>
<dbReference type="GO" id="GO:0042597">
    <property type="term" value="C:periplasmic space"/>
    <property type="evidence" value="ECO:0007669"/>
    <property type="project" value="UniProtKB-SubCell"/>
</dbReference>
<organism evidence="8 9">
    <name type="scientific">Vibrio nigripulchritudo SOn1</name>
    <dbReference type="NCBI Taxonomy" id="1238450"/>
    <lineage>
        <taxon>Bacteria</taxon>
        <taxon>Pseudomonadati</taxon>
        <taxon>Pseudomonadota</taxon>
        <taxon>Gammaproteobacteria</taxon>
        <taxon>Vibrionales</taxon>
        <taxon>Vibrionaceae</taxon>
        <taxon>Vibrio</taxon>
    </lineage>
</organism>
<reference evidence="8 9" key="1">
    <citation type="journal article" date="2013" name="ISME J.">
        <title>Comparative genomics of pathogenic lineages of Vibrio nigripulchritudo identifies virulence-associated traits.</title>
        <authorList>
            <person name="Goudenege D."/>
            <person name="Labreuche Y."/>
            <person name="Krin E."/>
            <person name="Ansquer D."/>
            <person name="Mangenot S."/>
            <person name="Calteau A."/>
            <person name="Medigue C."/>
            <person name="Mazel D."/>
            <person name="Polz M.F."/>
            <person name="Le Roux F."/>
        </authorList>
    </citation>
    <scope>NUCLEOTIDE SEQUENCE [LARGE SCALE GENOMIC DNA]</scope>
    <source>
        <strain evidence="8 9">SOn1</strain>
    </source>
</reference>
<dbReference type="AlphaFoldDB" id="A0AAV2VKD7"/>
<dbReference type="InterPro" id="IPR006059">
    <property type="entry name" value="SBP"/>
</dbReference>
<dbReference type="PANTHER" id="PTHR43649:SF28">
    <property type="entry name" value="BINDING PROTEIN COMPONENT OF ABC SUGAR TRANSPORTER-RELATED"/>
    <property type="match status" value="1"/>
</dbReference>
<dbReference type="InterPro" id="IPR050490">
    <property type="entry name" value="Bact_solute-bd_prot1"/>
</dbReference>
<comment type="similarity">
    <text evidence="2">Belongs to the bacterial solute-binding protein 1 family.</text>
</comment>
<evidence type="ECO:0000313" key="8">
    <source>
        <dbReference type="EMBL" id="CCO44943.1"/>
    </source>
</evidence>
<dbReference type="EMBL" id="CAOF01000036">
    <property type="protein sequence ID" value="CCO44943.1"/>
    <property type="molecule type" value="Genomic_DNA"/>
</dbReference>
<dbReference type="Pfam" id="PF01547">
    <property type="entry name" value="SBP_bac_1"/>
    <property type="match status" value="1"/>
</dbReference>
<dbReference type="PANTHER" id="PTHR43649">
    <property type="entry name" value="ARABINOSE-BINDING PROTEIN-RELATED"/>
    <property type="match status" value="1"/>
</dbReference>
<evidence type="ECO:0000256" key="3">
    <source>
        <dbReference type="ARBA" id="ARBA00022448"/>
    </source>
</evidence>